<organism evidence="1 2">
    <name type="scientific">Rotaria magnacalcarata</name>
    <dbReference type="NCBI Taxonomy" id="392030"/>
    <lineage>
        <taxon>Eukaryota</taxon>
        <taxon>Metazoa</taxon>
        <taxon>Spiralia</taxon>
        <taxon>Gnathifera</taxon>
        <taxon>Rotifera</taxon>
        <taxon>Eurotatoria</taxon>
        <taxon>Bdelloidea</taxon>
        <taxon>Philodinida</taxon>
        <taxon>Philodinidae</taxon>
        <taxon>Rotaria</taxon>
    </lineage>
</organism>
<dbReference type="SUPFAM" id="SSF54593">
    <property type="entry name" value="Glyoxalase/Bleomycin resistance protein/Dihydroxybiphenyl dioxygenase"/>
    <property type="match status" value="1"/>
</dbReference>
<feature type="non-terminal residue" evidence="1">
    <location>
        <position position="27"/>
    </location>
</feature>
<dbReference type="Proteomes" id="UP000663866">
    <property type="component" value="Unassembled WGS sequence"/>
</dbReference>
<reference evidence="1" key="1">
    <citation type="submission" date="2021-02" db="EMBL/GenBank/DDBJ databases">
        <authorList>
            <person name="Nowell W R."/>
        </authorList>
    </citation>
    <scope>NUCLEOTIDE SEQUENCE</scope>
</reference>
<evidence type="ECO:0000313" key="1">
    <source>
        <dbReference type="EMBL" id="CAF4417526.1"/>
    </source>
</evidence>
<proteinExistence type="predicted"/>
<gene>
    <name evidence="1" type="ORF">OVN521_LOCUS35876</name>
</gene>
<accession>A0A820Q7P9</accession>
<dbReference type="AlphaFoldDB" id="A0A820Q7P9"/>
<name>A0A820Q7P9_9BILA</name>
<comment type="caution">
    <text evidence="1">The sequence shown here is derived from an EMBL/GenBank/DDBJ whole genome shotgun (WGS) entry which is preliminary data.</text>
</comment>
<evidence type="ECO:0000313" key="2">
    <source>
        <dbReference type="Proteomes" id="UP000663866"/>
    </source>
</evidence>
<keyword evidence="2" id="KW-1185">Reference proteome</keyword>
<protein>
    <submittedName>
        <fullName evidence="1">Uncharacterized protein</fullName>
    </submittedName>
</protein>
<dbReference type="EMBL" id="CAJOBG010042294">
    <property type="protein sequence ID" value="CAF4417526.1"/>
    <property type="molecule type" value="Genomic_DNA"/>
</dbReference>
<sequence length="27" mass="3076">MQVNQLDHVVLTVAGIDRTTEFYQRAA</sequence>
<dbReference type="InterPro" id="IPR029068">
    <property type="entry name" value="Glyas_Bleomycin-R_OHBP_Dase"/>
</dbReference>